<keyword evidence="2" id="KW-1185">Reference proteome</keyword>
<reference evidence="1" key="3">
    <citation type="submission" date="2025-09" db="UniProtKB">
        <authorList>
            <consortium name="Ensembl"/>
        </authorList>
    </citation>
    <scope>IDENTIFICATION</scope>
</reference>
<organism evidence="1 2">
    <name type="scientific">Hucho hucho</name>
    <name type="common">huchen</name>
    <dbReference type="NCBI Taxonomy" id="62062"/>
    <lineage>
        <taxon>Eukaryota</taxon>
        <taxon>Metazoa</taxon>
        <taxon>Chordata</taxon>
        <taxon>Craniata</taxon>
        <taxon>Vertebrata</taxon>
        <taxon>Euteleostomi</taxon>
        <taxon>Actinopterygii</taxon>
        <taxon>Neopterygii</taxon>
        <taxon>Teleostei</taxon>
        <taxon>Protacanthopterygii</taxon>
        <taxon>Salmoniformes</taxon>
        <taxon>Salmonidae</taxon>
        <taxon>Salmoninae</taxon>
        <taxon>Hucho</taxon>
    </lineage>
</organism>
<accession>A0A4W5KIW8</accession>
<reference evidence="2" key="1">
    <citation type="submission" date="2018-06" db="EMBL/GenBank/DDBJ databases">
        <title>Genome assembly of Danube salmon.</title>
        <authorList>
            <person name="Macqueen D.J."/>
            <person name="Gundappa M.K."/>
        </authorList>
    </citation>
    <scope>NUCLEOTIDE SEQUENCE [LARGE SCALE GENOMIC DNA]</scope>
</reference>
<dbReference type="GeneTree" id="ENSGT00990000211337"/>
<evidence type="ECO:0000313" key="1">
    <source>
        <dbReference type="Ensembl" id="ENSHHUP00000011956.1"/>
    </source>
</evidence>
<dbReference type="Proteomes" id="UP000314982">
    <property type="component" value="Unassembled WGS sequence"/>
</dbReference>
<dbReference type="STRING" id="62062.ENSHHUP00000011956"/>
<dbReference type="AlphaFoldDB" id="A0A4W5KIW8"/>
<sequence>MSLVQLSYLRTQNISLLYSNVCKQSNYKQTLYSLKTWLKLDYYFFGHSSHFEFESGYISTSPSISFLPKHSVQIFGGLVWILVASTHVKPENPQGCLCLGHKNKGGWVADFAIHRLAAFFYLTASVALAKVTIDFKDNTANLKNYQIDIGLT</sequence>
<protein>
    <submittedName>
        <fullName evidence="1">Uncharacterized protein</fullName>
    </submittedName>
</protein>
<proteinExistence type="predicted"/>
<reference evidence="1" key="2">
    <citation type="submission" date="2025-08" db="UniProtKB">
        <authorList>
            <consortium name="Ensembl"/>
        </authorList>
    </citation>
    <scope>IDENTIFICATION</scope>
</reference>
<evidence type="ECO:0000313" key="2">
    <source>
        <dbReference type="Proteomes" id="UP000314982"/>
    </source>
</evidence>
<name>A0A4W5KIW8_9TELE</name>
<dbReference type="Ensembl" id="ENSHHUT00000012328.1">
    <property type="protein sequence ID" value="ENSHHUP00000011956.1"/>
    <property type="gene ID" value="ENSHHUG00000007296.1"/>
</dbReference>